<accession>A0A7Z0JAL7</accession>
<dbReference type="CDD" id="cd00090">
    <property type="entry name" value="HTH_ARSR"/>
    <property type="match status" value="1"/>
</dbReference>
<keyword evidence="2" id="KW-0238">DNA-binding</keyword>
<dbReference type="InterPro" id="IPR036388">
    <property type="entry name" value="WH-like_DNA-bd_sf"/>
</dbReference>
<proteinExistence type="predicted"/>
<gene>
    <name evidence="2" type="ORF">HNR10_002430</name>
</gene>
<dbReference type="AlphaFoldDB" id="A0A7Z0JAL7"/>
<dbReference type="InterPro" id="IPR011991">
    <property type="entry name" value="ArsR-like_HTH"/>
</dbReference>
<organism evidence="2 3">
    <name type="scientific">Nocardiopsis aegyptia</name>
    <dbReference type="NCBI Taxonomy" id="220378"/>
    <lineage>
        <taxon>Bacteria</taxon>
        <taxon>Bacillati</taxon>
        <taxon>Actinomycetota</taxon>
        <taxon>Actinomycetes</taxon>
        <taxon>Streptosporangiales</taxon>
        <taxon>Nocardiopsidaceae</taxon>
        <taxon>Nocardiopsis</taxon>
    </lineage>
</organism>
<sequence>MNDAVPSPDRPNDPFANAAVPDARSLRGLAHPLRLRILSLLEKHGPATGKAVAERLGITSASASYHLRQLLAYGFIEEAPELGSTRERWWRAPHRGFRLPESLDTEAPELSTAVRMALAARWAEDLNGAVQVWSAQPEGWREAQVMSERRTRLTVDELAALREEIRAVLDRYARDVEEAVPGGRVVTTHFAAFPSPGPDDEPPRDPA</sequence>
<dbReference type="InterPro" id="IPR036390">
    <property type="entry name" value="WH_DNA-bd_sf"/>
</dbReference>
<evidence type="ECO:0000313" key="3">
    <source>
        <dbReference type="Proteomes" id="UP000572051"/>
    </source>
</evidence>
<dbReference type="Pfam" id="PF12840">
    <property type="entry name" value="HTH_20"/>
    <property type="match status" value="1"/>
</dbReference>
<dbReference type="RefSeq" id="WP_179823206.1">
    <property type="nucleotide sequence ID" value="NZ_JACCFS010000001.1"/>
</dbReference>
<dbReference type="SMART" id="SM00418">
    <property type="entry name" value="HTH_ARSR"/>
    <property type="match status" value="1"/>
</dbReference>
<dbReference type="SUPFAM" id="SSF46785">
    <property type="entry name" value="Winged helix' DNA-binding domain"/>
    <property type="match status" value="1"/>
</dbReference>
<evidence type="ECO:0000313" key="2">
    <source>
        <dbReference type="EMBL" id="NYJ34549.1"/>
    </source>
</evidence>
<keyword evidence="3" id="KW-1185">Reference proteome</keyword>
<dbReference type="GO" id="GO:0003677">
    <property type="term" value="F:DNA binding"/>
    <property type="evidence" value="ECO:0007669"/>
    <property type="project" value="UniProtKB-KW"/>
</dbReference>
<name>A0A7Z0JAL7_9ACTN</name>
<evidence type="ECO:0000259" key="1">
    <source>
        <dbReference type="SMART" id="SM00418"/>
    </source>
</evidence>
<comment type="caution">
    <text evidence="2">The sequence shown here is derived from an EMBL/GenBank/DDBJ whole genome shotgun (WGS) entry which is preliminary data.</text>
</comment>
<dbReference type="Proteomes" id="UP000572051">
    <property type="component" value="Unassembled WGS sequence"/>
</dbReference>
<dbReference type="InterPro" id="IPR001845">
    <property type="entry name" value="HTH_ArsR_DNA-bd_dom"/>
</dbReference>
<dbReference type="EMBL" id="JACCFS010000001">
    <property type="protein sequence ID" value="NYJ34549.1"/>
    <property type="molecule type" value="Genomic_DNA"/>
</dbReference>
<protein>
    <submittedName>
        <fullName evidence="2">DNA-binding transcriptional ArsR family regulator</fullName>
    </submittedName>
</protein>
<dbReference type="Gene3D" id="1.10.10.10">
    <property type="entry name" value="Winged helix-like DNA-binding domain superfamily/Winged helix DNA-binding domain"/>
    <property type="match status" value="1"/>
</dbReference>
<feature type="domain" description="HTH arsR-type" evidence="1">
    <location>
        <begin position="24"/>
        <end position="119"/>
    </location>
</feature>
<dbReference type="GO" id="GO:0003700">
    <property type="term" value="F:DNA-binding transcription factor activity"/>
    <property type="evidence" value="ECO:0007669"/>
    <property type="project" value="InterPro"/>
</dbReference>
<reference evidence="2 3" key="1">
    <citation type="submission" date="2020-07" db="EMBL/GenBank/DDBJ databases">
        <title>Sequencing the genomes of 1000 actinobacteria strains.</title>
        <authorList>
            <person name="Klenk H.-P."/>
        </authorList>
    </citation>
    <scope>NUCLEOTIDE SEQUENCE [LARGE SCALE GENOMIC DNA]</scope>
    <source>
        <strain evidence="2 3">DSM 44442</strain>
    </source>
</reference>